<feature type="transmembrane region" description="Helical" evidence="1">
    <location>
        <begin position="21"/>
        <end position="41"/>
    </location>
</feature>
<proteinExistence type="predicted"/>
<feature type="transmembrane region" description="Helical" evidence="1">
    <location>
        <begin position="106"/>
        <end position="129"/>
    </location>
</feature>
<accession>A0A7W8H7G8</accession>
<evidence type="ECO:0000313" key="2">
    <source>
        <dbReference type="EMBL" id="MBB5263143.1"/>
    </source>
</evidence>
<keyword evidence="1" id="KW-1133">Transmembrane helix</keyword>
<dbReference type="Proteomes" id="UP000543642">
    <property type="component" value="Unassembled WGS sequence"/>
</dbReference>
<dbReference type="EMBL" id="JACHFW010000001">
    <property type="protein sequence ID" value="MBB5263143.1"/>
    <property type="molecule type" value="Genomic_DNA"/>
</dbReference>
<protein>
    <submittedName>
        <fullName evidence="2">Putative membrane protein YqjE</fullName>
    </submittedName>
</protein>
<organism evidence="2 3">
    <name type="scientific">Catenibacillus scindens</name>
    <dbReference type="NCBI Taxonomy" id="673271"/>
    <lineage>
        <taxon>Bacteria</taxon>
        <taxon>Bacillati</taxon>
        <taxon>Bacillota</taxon>
        <taxon>Clostridia</taxon>
        <taxon>Lachnospirales</taxon>
        <taxon>Lachnospiraceae</taxon>
        <taxon>Catenibacillus</taxon>
    </lineage>
</organism>
<dbReference type="AlphaFoldDB" id="A0A7W8H7G8"/>
<feature type="transmembrane region" description="Helical" evidence="1">
    <location>
        <begin position="53"/>
        <end position="71"/>
    </location>
</feature>
<evidence type="ECO:0000256" key="1">
    <source>
        <dbReference type="SAM" id="Phobius"/>
    </source>
</evidence>
<feature type="transmembrane region" description="Helical" evidence="1">
    <location>
        <begin position="78"/>
        <end position="100"/>
    </location>
</feature>
<evidence type="ECO:0000313" key="3">
    <source>
        <dbReference type="Proteomes" id="UP000543642"/>
    </source>
</evidence>
<keyword evidence="1" id="KW-0812">Transmembrane</keyword>
<keyword evidence="1" id="KW-0472">Membrane</keyword>
<gene>
    <name evidence="2" type="ORF">HNP82_000237</name>
</gene>
<dbReference type="RefSeq" id="WP_183770541.1">
    <property type="nucleotide sequence ID" value="NZ_CAWVEG010000080.1"/>
</dbReference>
<sequence length="158" mass="18496">MRKFFRRYYVIEITPMKFHKFYHWVLTPINIVLTIYALISFMLDPAQADVITISYDLALLVCLALTFIGCFKMKKYAWIAIIFSFGLELIYDICCIAVFVPLGVQAVIYALSQVLWRIVFIILMAGYYIKRQPLFFDPVPYDQIPKELRDSLEKKGKG</sequence>
<name>A0A7W8H7G8_9FIRM</name>
<reference evidence="2 3" key="1">
    <citation type="submission" date="2020-08" db="EMBL/GenBank/DDBJ databases">
        <title>Genomic Encyclopedia of Type Strains, Phase IV (KMG-IV): sequencing the most valuable type-strain genomes for metagenomic binning, comparative biology and taxonomic classification.</title>
        <authorList>
            <person name="Goeker M."/>
        </authorList>
    </citation>
    <scope>NUCLEOTIDE SEQUENCE [LARGE SCALE GENOMIC DNA]</scope>
    <source>
        <strain evidence="2 3">DSM 106146</strain>
    </source>
</reference>
<keyword evidence="3" id="KW-1185">Reference proteome</keyword>
<comment type="caution">
    <text evidence="2">The sequence shown here is derived from an EMBL/GenBank/DDBJ whole genome shotgun (WGS) entry which is preliminary data.</text>
</comment>